<accession>A0A1T5KZB4</accession>
<evidence type="ECO:0000256" key="1">
    <source>
        <dbReference type="SAM" id="SignalP"/>
    </source>
</evidence>
<keyword evidence="3" id="KW-1185">Reference proteome</keyword>
<dbReference type="AlphaFoldDB" id="A0A1T5KZB4"/>
<name>A0A1T5KZB4_9MICO</name>
<reference evidence="2 3" key="1">
    <citation type="submission" date="2017-02" db="EMBL/GenBank/DDBJ databases">
        <authorList>
            <person name="Peterson S.W."/>
        </authorList>
    </citation>
    <scope>NUCLEOTIDE SEQUENCE [LARGE SCALE GENOMIC DNA]</scope>
    <source>
        <strain evidence="2 3">VKM Ac-2059</strain>
    </source>
</reference>
<feature type="signal peptide" evidence="1">
    <location>
        <begin position="1"/>
        <end position="28"/>
    </location>
</feature>
<dbReference type="Proteomes" id="UP000190857">
    <property type="component" value="Unassembled WGS sequence"/>
</dbReference>
<feature type="chain" id="PRO_5012752781" evidence="1">
    <location>
        <begin position="29"/>
        <end position="77"/>
    </location>
</feature>
<gene>
    <name evidence="2" type="ORF">SAMN06309945_2746</name>
</gene>
<evidence type="ECO:0000313" key="2">
    <source>
        <dbReference type="EMBL" id="SKC69117.1"/>
    </source>
</evidence>
<keyword evidence="1" id="KW-0732">Signal</keyword>
<dbReference type="RefSeq" id="WP_143785505.1">
    <property type="nucleotide sequence ID" value="NZ_FUZP01000003.1"/>
</dbReference>
<dbReference type="OrthoDB" id="5149567at2"/>
<proteinExistence type="predicted"/>
<evidence type="ECO:0000313" key="3">
    <source>
        <dbReference type="Proteomes" id="UP000190857"/>
    </source>
</evidence>
<protein>
    <submittedName>
        <fullName evidence="2">Uncharacterized protein</fullName>
    </submittedName>
</protein>
<dbReference type="STRING" id="123320.SAMN06309945_2746"/>
<organism evidence="2 3">
    <name type="scientific">Okibacterium fritillariae</name>
    <dbReference type="NCBI Taxonomy" id="123320"/>
    <lineage>
        <taxon>Bacteria</taxon>
        <taxon>Bacillati</taxon>
        <taxon>Actinomycetota</taxon>
        <taxon>Actinomycetes</taxon>
        <taxon>Micrococcales</taxon>
        <taxon>Microbacteriaceae</taxon>
        <taxon>Okibacterium</taxon>
    </lineage>
</organism>
<dbReference type="EMBL" id="FUZP01000003">
    <property type="protein sequence ID" value="SKC69117.1"/>
    <property type="molecule type" value="Genomic_DNA"/>
</dbReference>
<sequence length="77" mass="8387">MKRKSLKAAAVAAVAGGLLFAGIQPAQATQAVYYYESLGTCSQAADRYAQSATIEQFCTVDAYINGVPYRWRLMVNF</sequence>